<organism evidence="3 4">
    <name type="scientific">Anaerobaca lacustris</name>
    <dbReference type="NCBI Taxonomy" id="3044600"/>
    <lineage>
        <taxon>Bacteria</taxon>
        <taxon>Pseudomonadati</taxon>
        <taxon>Planctomycetota</taxon>
        <taxon>Phycisphaerae</taxon>
        <taxon>Sedimentisphaerales</taxon>
        <taxon>Anaerobacaceae</taxon>
        <taxon>Anaerobaca</taxon>
    </lineage>
</organism>
<proteinExistence type="inferred from homology"/>
<dbReference type="Proteomes" id="UP001431776">
    <property type="component" value="Unassembled WGS sequence"/>
</dbReference>
<keyword evidence="4" id="KW-1185">Reference proteome</keyword>
<comment type="similarity">
    <text evidence="1">Belongs to the metallo-beta-lactamase superfamily. Class-B beta-lactamase family.</text>
</comment>
<gene>
    <name evidence="3" type="ORF">QJ522_01975</name>
</gene>
<feature type="domain" description="Metallo-beta-lactamase" evidence="2">
    <location>
        <begin position="45"/>
        <end position="275"/>
    </location>
</feature>
<dbReference type="AlphaFoldDB" id="A0AAW6TWD2"/>
<dbReference type="EMBL" id="JASCXX010000002">
    <property type="protein sequence ID" value="MDI6447796.1"/>
    <property type="molecule type" value="Genomic_DNA"/>
</dbReference>
<dbReference type="SUPFAM" id="SSF56281">
    <property type="entry name" value="Metallo-hydrolase/oxidoreductase"/>
    <property type="match status" value="1"/>
</dbReference>
<dbReference type="RefSeq" id="WP_349243208.1">
    <property type="nucleotide sequence ID" value="NZ_JASCXX010000002.1"/>
</dbReference>
<sequence>MLRTISIVLLLPLLAAGAGRDPADYVRIEPLSQRVLLAWWVGTGRCNLTAIRSEKGLVIIDTEISPRIMAPIKERIERQFGRTDWAYVINTHAHLQHAGGNSLFREAVVVGHENLAQDMQWLIDKQTDPSRRRMDLDGAARTLQTLGANLHQLAGNRTYTRMIQGEIRFCELYIEDLQAGYELVRPSLTFADRHTLDLGDLTLELIFFGKGHSLSDILIYIPQERLLVTGAIAYQRAHLPEIGERTEMQDVQRFFAVLDELLDPAMQIDRVVPSHSPPLRKSDLVPVRAYYEKMLTGVRAAQREGLSFEQAAERLAQRRAFAGYLEPPPGHWAHGMHRRNLRNLWRIVQDESSPAHAAQAQD</sequence>
<dbReference type="Gene3D" id="3.60.15.10">
    <property type="entry name" value="Ribonuclease Z/Hydroxyacylglutathione hydrolase-like"/>
    <property type="match status" value="1"/>
</dbReference>
<dbReference type="PANTHER" id="PTHR42951">
    <property type="entry name" value="METALLO-BETA-LACTAMASE DOMAIN-CONTAINING"/>
    <property type="match status" value="1"/>
</dbReference>
<evidence type="ECO:0000259" key="2">
    <source>
        <dbReference type="SMART" id="SM00849"/>
    </source>
</evidence>
<protein>
    <submittedName>
        <fullName evidence="3">MBL fold metallo-hydrolase</fullName>
    </submittedName>
</protein>
<dbReference type="InterPro" id="IPR050855">
    <property type="entry name" value="NDM-1-like"/>
</dbReference>
<dbReference type="Pfam" id="PF00753">
    <property type="entry name" value="Lactamase_B"/>
    <property type="match status" value="1"/>
</dbReference>
<dbReference type="InterPro" id="IPR036866">
    <property type="entry name" value="RibonucZ/Hydroxyglut_hydro"/>
</dbReference>
<dbReference type="InterPro" id="IPR001279">
    <property type="entry name" value="Metallo-B-lactamas"/>
</dbReference>
<accession>A0AAW6TWD2</accession>
<comment type="caution">
    <text evidence="3">The sequence shown here is derived from an EMBL/GenBank/DDBJ whole genome shotgun (WGS) entry which is preliminary data.</text>
</comment>
<name>A0AAW6TWD2_9BACT</name>
<dbReference type="SMART" id="SM00849">
    <property type="entry name" value="Lactamase_B"/>
    <property type="match status" value="1"/>
</dbReference>
<evidence type="ECO:0000313" key="3">
    <source>
        <dbReference type="EMBL" id="MDI6447796.1"/>
    </source>
</evidence>
<dbReference type="GO" id="GO:0017001">
    <property type="term" value="P:antibiotic catabolic process"/>
    <property type="evidence" value="ECO:0007669"/>
    <property type="project" value="UniProtKB-ARBA"/>
</dbReference>
<dbReference type="PANTHER" id="PTHR42951:SF4">
    <property type="entry name" value="ACYL-COENZYME A THIOESTERASE MBLAC2"/>
    <property type="match status" value="1"/>
</dbReference>
<evidence type="ECO:0000313" key="4">
    <source>
        <dbReference type="Proteomes" id="UP001431776"/>
    </source>
</evidence>
<reference evidence="3" key="1">
    <citation type="submission" date="2023-05" db="EMBL/GenBank/DDBJ databases">
        <title>Anaerotaeda fermentans gen. nov., sp. nov., a novel anaerobic planctomycete of the new family within the order Sedimentisphaerales isolated from Taman Peninsula, Russia.</title>
        <authorList>
            <person name="Khomyakova M.A."/>
            <person name="Merkel A.Y."/>
            <person name="Slobodkin A.I."/>
        </authorList>
    </citation>
    <scope>NUCLEOTIDE SEQUENCE</scope>
    <source>
        <strain evidence="3">M17dextr</strain>
    </source>
</reference>
<evidence type="ECO:0000256" key="1">
    <source>
        <dbReference type="ARBA" id="ARBA00005250"/>
    </source>
</evidence>